<dbReference type="OrthoDB" id="5994at2759"/>
<dbReference type="GeneID" id="111112701"/>
<organism evidence="3 4">
    <name type="scientific">Crassostrea virginica</name>
    <name type="common">Eastern oyster</name>
    <dbReference type="NCBI Taxonomy" id="6565"/>
    <lineage>
        <taxon>Eukaryota</taxon>
        <taxon>Metazoa</taxon>
        <taxon>Spiralia</taxon>
        <taxon>Lophotrochozoa</taxon>
        <taxon>Mollusca</taxon>
        <taxon>Bivalvia</taxon>
        <taxon>Autobranchia</taxon>
        <taxon>Pteriomorphia</taxon>
        <taxon>Ostreida</taxon>
        <taxon>Ostreoidea</taxon>
        <taxon>Ostreidae</taxon>
        <taxon>Crassostrea</taxon>
    </lineage>
</organism>
<dbReference type="GO" id="GO:0005762">
    <property type="term" value="C:mitochondrial large ribosomal subunit"/>
    <property type="evidence" value="ECO:0007669"/>
    <property type="project" value="TreeGrafter"/>
</dbReference>
<dbReference type="KEGG" id="cvn:111112701"/>
<dbReference type="PANTHER" id="PTHR21349">
    <property type="entry name" value="50S RIBOSOMAL PROTEIN L21"/>
    <property type="match status" value="1"/>
</dbReference>
<gene>
    <name evidence="4" type="primary">LOC111112701</name>
</gene>
<dbReference type="InterPro" id="IPR028909">
    <property type="entry name" value="bL21-like"/>
</dbReference>
<evidence type="ECO:0000256" key="1">
    <source>
        <dbReference type="ARBA" id="ARBA00008563"/>
    </source>
</evidence>
<dbReference type="InterPro" id="IPR036164">
    <property type="entry name" value="bL21-like_sf"/>
</dbReference>
<evidence type="ECO:0000313" key="3">
    <source>
        <dbReference type="Proteomes" id="UP000694844"/>
    </source>
</evidence>
<evidence type="ECO:0000313" key="4">
    <source>
        <dbReference type="RefSeq" id="XP_022306137.1"/>
    </source>
</evidence>
<dbReference type="Pfam" id="PF00829">
    <property type="entry name" value="Ribosomal_L21p"/>
    <property type="match status" value="1"/>
</dbReference>
<keyword evidence="3" id="KW-1185">Reference proteome</keyword>
<evidence type="ECO:0000256" key="2">
    <source>
        <dbReference type="ARBA" id="ARBA00044129"/>
    </source>
</evidence>
<sequence length="211" mass="23619">MNVTFWRRCETLLKHVNHCCSSISRSSGNSGSLSRAQFTRPPLSSVSYSVHRHFHLQSVCRANKSEEVKDVTIPQTSDLEKSGDIEAAVNTSINSEDRGRLFAVVHVAGSQKKVTVNDIIVVESSVFPTVGTRIRLEKVLLVGGKDFTLVGRPLLRRSVVNVEATVIEKTMSPMMLSFLMVKRRRVRRLKMQKTNQVVLLINSIEVNSLET</sequence>
<reference evidence="4" key="1">
    <citation type="submission" date="2025-08" db="UniProtKB">
        <authorList>
            <consortium name="RefSeq"/>
        </authorList>
    </citation>
    <scope>IDENTIFICATION</scope>
    <source>
        <tissue evidence="4">Whole sample</tissue>
    </source>
</reference>
<dbReference type="RefSeq" id="XP_022306137.1">
    <property type="nucleotide sequence ID" value="XM_022450429.1"/>
</dbReference>
<dbReference type="SUPFAM" id="SSF141091">
    <property type="entry name" value="L21p-like"/>
    <property type="match status" value="1"/>
</dbReference>
<accession>A0A8B8BS28</accession>
<dbReference type="GO" id="GO:0003735">
    <property type="term" value="F:structural constituent of ribosome"/>
    <property type="evidence" value="ECO:0007669"/>
    <property type="project" value="TreeGrafter"/>
</dbReference>
<protein>
    <recommendedName>
        <fullName evidence="2">Large ribosomal subunit protein bL21m</fullName>
    </recommendedName>
</protein>
<dbReference type="Proteomes" id="UP000694844">
    <property type="component" value="Chromosome 9"/>
</dbReference>
<proteinExistence type="inferred from homology"/>
<name>A0A8B8BS28_CRAVI</name>
<comment type="similarity">
    <text evidence="1">Belongs to the bacterial ribosomal protein bL21 family.</text>
</comment>
<dbReference type="AlphaFoldDB" id="A0A8B8BS28"/>
<dbReference type="PANTHER" id="PTHR21349:SF0">
    <property type="entry name" value="LARGE RIBOSOMAL SUBUNIT PROTEIN BL21M"/>
    <property type="match status" value="1"/>
</dbReference>